<evidence type="ECO:0000313" key="4">
    <source>
        <dbReference type="EMBL" id="KAF5225172.1"/>
    </source>
</evidence>
<proteinExistence type="predicted"/>
<gene>
    <name evidence="4" type="ORF">ECC02_001717</name>
</gene>
<evidence type="ECO:0008006" key="6">
    <source>
        <dbReference type="Google" id="ProtNLM"/>
    </source>
</evidence>
<feature type="coiled-coil region" evidence="1">
    <location>
        <begin position="193"/>
        <end position="227"/>
    </location>
</feature>
<keyword evidence="1" id="KW-0175">Coiled coil</keyword>
<feature type="region of interest" description="Disordered" evidence="2">
    <location>
        <begin position="634"/>
        <end position="658"/>
    </location>
</feature>
<dbReference type="InterPro" id="IPR007824">
    <property type="entry name" value="Flagellar_rod"/>
</dbReference>
<dbReference type="GO" id="GO:0031514">
    <property type="term" value="C:motile cilium"/>
    <property type="evidence" value="ECO:0007669"/>
    <property type="project" value="InterPro"/>
</dbReference>
<feature type="coiled-coil region" evidence="1">
    <location>
        <begin position="547"/>
        <end position="581"/>
    </location>
</feature>
<evidence type="ECO:0000256" key="1">
    <source>
        <dbReference type="SAM" id="Coils"/>
    </source>
</evidence>
<feature type="compositionally biased region" description="Polar residues" evidence="2">
    <location>
        <begin position="648"/>
        <end position="658"/>
    </location>
</feature>
<feature type="transmembrane region" description="Helical" evidence="3">
    <location>
        <begin position="6"/>
        <end position="26"/>
    </location>
</feature>
<organism evidence="4 5">
    <name type="scientific">Trypanosoma cruzi</name>
    <dbReference type="NCBI Taxonomy" id="5693"/>
    <lineage>
        <taxon>Eukaryota</taxon>
        <taxon>Discoba</taxon>
        <taxon>Euglenozoa</taxon>
        <taxon>Kinetoplastea</taxon>
        <taxon>Metakinetoplastina</taxon>
        <taxon>Trypanosomatida</taxon>
        <taxon>Trypanosomatidae</taxon>
        <taxon>Trypanosoma</taxon>
        <taxon>Schizotrypanum</taxon>
    </lineage>
</organism>
<dbReference type="PANTHER" id="PTHR34732">
    <property type="entry name" value="69 KDA PARAFLAGELLAR ROD PROTEIN-RELATED"/>
    <property type="match status" value="1"/>
</dbReference>
<dbReference type="VEuPathDB" id="TriTrypDB:ECC02_001717"/>
<sequence>MQVVSFPFSPFLCMCVCVCVPLIAFLPESRSRFSAFLPSFFFFFLAHRAEQKLEIHYKLFKPTNTTNSNMSAEEATGLEAARKQKIHNLKLKTACLENEELIQELHVSDWSETQRQKLRGAHLKAEELVASVDVGTKWNLTEAYDLAKLMRVCGLEMSQRELYRPEDKAQFMDIIGVKKVLQDLKQNRNKTRVVSFTQMIDNAIAKMEKVEEELRRSQLDATQLAQVPTRTLKQIEDIMNATQIQNALASTDDQIKTQLAQLEKTNEIQNVAMHDGEMQVAEEQMWTKVQLQERLIDLIQDKFRLITKCEEENQPFKKIYEVQKQANQETSQMKDAKRRLKQRCETDLKHIHDAIQKADLEDAEAMKRHAANREKSDGFVRENEERQEEAWNKIQDLERQLQKLGTERFEEVKRRIEEVDREEKRRVEYSQFLEVASQHKKLLELTVYNCDLAIRCTGLVEELVSEGCAAVKARHDKTSQDLAALRLEVHKEHLEYFRMLYLTLGSLIYKKEKRMEEIDRNIRTTHIQLEFCVETFDPNAKRHADMKKELYKLRQGVEEELAMLKEKQAKALEDFKESEEALDAAGIEFNHPVDENNEEVLTRRSKMVEYRSHLSKQEEVKIAAEREEIKRARLLRTGGGGSGEQPRIGNNTAPARLE</sequence>
<evidence type="ECO:0000313" key="5">
    <source>
        <dbReference type="Proteomes" id="UP000583944"/>
    </source>
</evidence>
<keyword evidence="3" id="KW-0812">Transmembrane</keyword>
<accession>A0A7J6YF04</accession>
<evidence type="ECO:0000256" key="3">
    <source>
        <dbReference type="SAM" id="Phobius"/>
    </source>
</evidence>
<dbReference type="PANTHER" id="PTHR34732:SF2">
    <property type="entry name" value="73 KDA PARAFLAGELLAR ROD PROTEIN"/>
    <property type="match status" value="1"/>
</dbReference>
<reference evidence="4 5" key="1">
    <citation type="journal article" date="2019" name="Genome Biol. Evol.">
        <title>Nanopore Sequencing Significantly Improves Genome Assembly of the Protozoan Parasite Trypanosoma cruzi.</title>
        <authorList>
            <person name="Diaz-Viraque F."/>
            <person name="Pita S."/>
            <person name="Greif G."/>
            <person name="de Souza R.C.M."/>
            <person name="Iraola G."/>
            <person name="Robello C."/>
        </authorList>
    </citation>
    <scope>NUCLEOTIDE SEQUENCE [LARGE SCALE GENOMIC DNA]</scope>
    <source>
        <strain evidence="4 5">Berenice</strain>
    </source>
</reference>
<dbReference type="InterPro" id="IPR053120">
    <property type="entry name" value="PFR_Component"/>
</dbReference>
<dbReference type="Proteomes" id="UP000583944">
    <property type="component" value="Unassembled WGS sequence"/>
</dbReference>
<name>A0A7J6YF04_TRYCR</name>
<dbReference type="AlphaFoldDB" id="A0A7J6YF04"/>
<protein>
    <recommendedName>
        <fullName evidence="6">Paraflagellar rod protein 3</fullName>
    </recommendedName>
</protein>
<dbReference type="EMBL" id="JABDHM010000008">
    <property type="protein sequence ID" value="KAF5225172.1"/>
    <property type="molecule type" value="Genomic_DNA"/>
</dbReference>
<feature type="coiled-coil region" evidence="1">
    <location>
        <begin position="380"/>
        <end position="407"/>
    </location>
</feature>
<keyword evidence="3" id="KW-1133">Transmembrane helix</keyword>
<dbReference type="VEuPathDB" id="TriTrypDB:BCY84_15165"/>
<dbReference type="GO" id="GO:0005516">
    <property type="term" value="F:calmodulin binding"/>
    <property type="evidence" value="ECO:0007669"/>
    <property type="project" value="InterPro"/>
</dbReference>
<dbReference type="Pfam" id="PF05149">
    <property type="entry name" value="Flagellar_rod"/>
    <property type="match status" value="1"/>
</dbReference>
<evidence type="ECO:0000256" key="2">
    <source>
        <dbReference type="SAM" id="MobiDB-lite"/>
    </source>
</evidence>
<comment type="caution">
    <text evidence="4">The sequence shown here is derived from an EMBL/GenBank/DDBJ whole genome shotgun (WGS) entry which is preliminary data.</text>
</comment>
<keyword evidence="3" id="KW-0472">Membrane</keyword>